<gene>
    <name evidence="7" type="ORF">QBC34DRAFT_468839</name>
</gene>
<feature type="transmembrane region" description="Helical" evidence="6">
    <location>
        <begin position="40"/>
        <end position="63"/>
    </location>
</feature>
<keyword evidence="4 6" id="KW-1133">Transmembrane helix</keyword>
<feature type="transmembrane region" description="Helical" evidence="6">
    <location>
        <begin position="198"/>
        <end position="221"/>
    </location>
</feature>
<reference evidence="7" key="1">
    <citation type="journal article" date="2023" name="Mol. Phylogenet. Evol.">
        <title>Genome-scale phylogeny and comparative genomics of the fungal order Sordariales.</title>
        <authorList>
            <person name="Hensen N."/>
            <person name="Bonometti L."/>
            <person name="Westerberg I."/>
            <person name="Brannstrom I.O."/>
            <person name="Guillou S."/>
            <person name="Cros-Aarteil S."/>
            <person name="Calhoun S."/>
            <person name="Haridas S."/>
            <person name="Kuo A."/>
            <person name="Mondo S."/>
            <person name="Pangilinan J."/>
            <person name="Riley R."/>
            <person name="LaButti K."/>
            <person name="Andreopoulos B."/>
            <person name="Lipzen A."/>
            <person name="Chen C."/>
            <person name="Yan M."/>
            <person name="Daum C."/>
            <person name="Ng V."/>
            <person name="Clum A."/>
            <person name="Steindorff A."/>
            <person name="Ohm R.A."/>
            <person name="Martin F."/>
            <person name="Silar P."/>
            <person name="Natvig D.O."/>
            <person name="Lalanne C."/>
            <person name="Gautier V."/>
            <person name="Ament-Velasquez S.L."/>
            <person name="Kruys A."/>
            <person name="Hutchinson M.I."/>
            <person name="Powell A.J."/>
            <person name="Barry K."/>
            <person name="Miller A.N."/>
            <person name="Grigoriev I.V."/>
            <person name="Debuchy R."/>
            <person name="Gladieux P."/>
            <person name="Hiltunen Thoren M."/>
            <person name="Johannesson H."/>
        </authorList>
    </citation>
    <scope>NUCLEOTIDE SEQUENCE</scope>
    <source>
        <strain evidence="7">PSN243</strain>
    </source>
</reference>
<feature type="transmembrane region" description="Helical" evidence="6">
    <location>
        <begin position="83"/>
        <end position="108"/>
    </location>
</feature>
<comment type="caution">
    <text evidence="7">The sequence shown here is derived from an EMBL/GenBank/DDBJ whole genome shotgun (WGS) entry which is preliminary data.</text>
</comment>
<feature type="transmembrane region" description="Helical" evidence="6">
    <location>
        <begin position="233"/>
        <end position="252"/>
    </location>
</feature>
<dbReference type="PANTHER" id="PTHR11206">
    <property type="entry name" value="MULTIDRUG RESISTANCE PROTEIN"/>
    <property type="match status" value="1"/>
</dbReference>
<feature type="transmembrane region" description="Helical" evidence="6">
    <location>
        <begin position="129"/>
        <end position="150"/>
    </location>
</feature>
<evidence type="ECO:0000256" key="2">
    <source>
        <dbReference type="ARBA" id="ARBA00010199"/>
    </source>
</evidence>
<sequence>MADADLDRQRLVVVDNVDETSPLLPNSGAVSKHEPQQTDYLAWLSEMWFLTQASVPVILAYMLQNSLQTVSVLMAGRLSSEALAIAAFSYMFAMATAWLIALGGTSAIDTLASAGFTLSSKDKSEVGVLLQRGIFVLTGFYAVVAIIWLFLSEPLFRLLHQPEEISIGSARFLALLTPGGLGYVWFECMKKFLQAQGLYRAGTYALLITAPLNAFLNHFFIYTLDLGIDGAPIATGISYWLSFCILVAYYAFIVHPRSGPTPCWGGFQPSLALRNLYPFAKLAFLGIIHVGTEWWAFEIVALAAGRLGTLPLAAQSVVMTADQIINTIPFGLGVAESARLGNLLGAGRPADARRSAHSAAILSVVFGTALLTALMAGRYKVGALFNDDKDVINLVAKVIPYVALFQIADGLNGSCGGALRGMGRQWVGAVVNSVSYYGGALPGGIWLAFNGGWGLAGLWMGQCVALGLVGVLEWVIVGMSDWEEEVVRAEERLANGEEGHCGH</sequence>
<reference evidence="7" key="2">
    <citation type="submission" date="2023-05" db="EMBL/GenBank/DDBJ databases">
        <authorList>
            <consortium name="Lawrence Berkeley National Laboratory"/>
            <person name="Steindorff A."/>
            <person name="Hensen N."/>
            <person name="Bonometti L."/>
            <person name="Westerberg I."/>
            <person name="Brannstrom I.O."/>
            <person name="Guillou S."/>
            <person name="Cros-Aarteil S."/>
            <person name="Calhoun S."/>
            <person name="Haridas S."/>
            <person name="Kuo A."/>
            <person name="Mondo S."/>
            <person name="Pangilinan J."/>
            <person name="Riley R."/>
            <person name="Labutti K."/>
            <person name="Andreopoulos B."/>
            <person name="Lipzen A."/>
            <person name="Chen C."/>
            <person name="Yanf M."/>
            <person name="Daum C."/>
            <person name="Ng V."/>
            <person name="Clum A."/>
            <person name="Ohm R."/>
            <person name="Martin F."/>
            <person name="Silar P."/>
            <person name="Natvig D."/>
            <person name="Lalanne C."/>
            <person name="Gautier V."/>
            <person name="Ament-Velasquez S.L."/>
            <person name="Kruys A."/>
            <person name="Hutchinson M.I."/>
            <person name="Powell A.J."/>
            <person name="Barry K."/>
            <person name="Miller A.N."/>
            <person name="Grigoriev I.V."/>
            <person name="Debuchy R."/>
            <person name="Gladieux P."/>
            <person name="Thoren M.H."/>
            <person name="Johannesson H."/>
        </authorList>
    </citation>
    <scope>NUCLEOTIDE SEQUENCE</scope>
    <source>
        <strain evidence="7">PSN243</strain>
    </source>
</reference>
<evidence type="ECO:0000256" key="1">
    <source>
        <dbReference type="ARBA" id="ARBA00004141"/>
    </source>
</evidence>
<comment type="similarity">
    <text evidence="2">Belongs to the multi antimicrobial extrusion (MATE) (TC 2.A.66.1) family.</text>
</comment>
<dbReference type="GO" id="GO:0015297">
    <property type="term" value="F:antiporter activity"/>
    <property type="evidence" value="ECO:0007669"/>
    <property type="project" value="InterPro"/>
</dbReference>
<feature type="transmembrane region" description="Helical" evidence="6">
    <location>
        <begin position="358"/>
        <end position="379"/>
    </location>
</feature>
<evidence type="ECO:0000256" key="4">
    <source>
        <dbReference type="ARBA" id="ARBA00022989"/>
    </source>
</evidence>
<name>A0AAV9GHF6_9PEZI</name>
<dbReference type="AlphaFoldDB" id="A0AAV9GHF6"/>
<dbReference type="InterPro" id="IPR045069">
    <property type="entry name" value="MATE_euk"/>
</dbReference>
<evidence type="ECO:0000256" key="5">
    <source>
        <dbReference type="ARBA" id="ARBA00023136"/>
    </source>
</evidence>
<comment type="subcellular location">
    <subcellularLocation>
        <location evidence="1">Membrane</location>
        <topology evidence="1">Multi-pass membrane protein</topology>
    </subcellularLocation>
</comment>
<dbReference type="Proteomes" id="UP001321760">
    <property type="component" value="Unassembled WGS sequence"/>
</dbReference>
<dbReference type="GO" id="GO:0042910">
    <property type="term" value="F:xenobiotic transmembrane transporter activity"/>
    <property type="evidence" value="ECO:0007669"/>
    <property type="project" value="InterPro"/>
</dbReference>
<evidence type="ECO:0000313" key="7">
    <source>
        <dbReference type="EMBL" id="KAK4446758.1"/>
    </source>
</evidence>
<feature type="transmembrane region" description="Helical" evidence="6">
    <location>
        <begin position="455"/>
        <end position="476"/>
    </location>
</feature>
<dbReference type="EMBL" id="MU865954">
    <property type="protein sequence ID" value="KAK4446758.1"/>
    <property type="molecule type" value="Genomic_DNA"/>
</dbReference>
<feature type="transmembrane region" description="Helical" evidence="6">
    <location>
        <begin position="426"/>
        <end position="449"/>
    </location>
</feature>
<keyword evidence="8" id="KW-1185">Reference proteome</keyword>
<accession>A0AAV9GHF6</accession>
<evidence type="ECO:0000256" key="3">
    <source>
        <dbReference type="ARBA" id="ARBA00022692"/>
    </source>
</evidence>
<dbReference type="Pfam" id="PF01554">
    <property type="entry name" value="MatE"/>
    <property type="match status" value="2"/>
</dbReference>
<keyword evidence="3 6" id="KW-0812">Transmembrane</keyword>
<evidence type="ECO:0000313" key="8">
    <source>
        <dbReference type="Proteomes" id="UP001321760"/>
    </source>
</evidence>
<dbReference type="NCBIfam" id="TIGR00797">
    <property type="entry name" value="matE"/>
    <property type="match status" value="1"/>
</dbReference>
<evidence type="ECO:0000256" key="6">
    <source>
        <dbReference type="SAM" id="Phobius"/>
    </source>
</evidence>
<dbReference type="InterPro" id="IPR002528">
    <property type="entry name" value="MATE_fam"/>
</dbReference>
<organism evidence="7 8">
    <name type="scientific">Podospora aff. communis PSN243</name>
    <dbReference type="NCBI Taxonomy" id="3040156"/>
    <lineage>
        <taxon>Eukaryota</taxon>
        <taxon>Fungi</taxon>
        <taxon>Dikarya</taxon>
        <taxon>Ascomycota</taxon>
        <taxon>Pezizomycotina</taxon>
        <taxon>Sordariomycetes</taxon>
        <taxon>Sordariomycetidae</taxon>
        <taxon>Sordariales</taxon>
        <taxon>Podosporaceae</taxon>
        <taxon>Podospora</taxon>
    </lineage>
</organism>
<proteinExistence type="inferred from homology"/>
<dbReference type="CDD" id="cd13132">
    <property type="entry name" value="MATE_eukaryotic"/>
    <property type="match status" value="1"/>
</dbReference>
<keyword evidence="5 6" id="KW-0472">Membrane</keyword>
<dbReference type="GO" id="GO:1990961">
    <property type="term" value="P:xenobiotic detoxification by transmembrane export across the plasma membrane"/>
    <property type="evidence" value="ECO:0007669"/>
    <property type="project" value="InterPro"/>
</dbReference>
<protein>
    <submittedName>
        <fullName evidence="7">Mate-domain-containing protein</fullName>
    </submittedName>
</protein>
<dbReference type="GO" id="GO:0016020">
    <property type="term" value="C:membrane"/>
    <property type="evidence" value="ECO:0007669"/>
    <property type="project" value="UniProtKB-SubCell"/>
</dbReference>
<feature type="transmembrane region" description="Helical" evidence="6">
    <location>
        <begin position="170"/>
        <end position="186"/>
    </location>
</feature>